<dbReference type="Proteomes" id="UP001501612">
    <property type="component" value="Unassembled WGS sequence"/>
</dbReference>
<dbReference type="InterPro" id="IPR057326">
    <property type="entry name" value="KR_dom"/>
</dbReference>
<gene>
    <name evidence="4" type="ORF">GCM10009737_15840</name>
</gene>
<accession>A0ABN2P9V9</accession>
<proteinExistence type="inferred from homology"/>
<protein>
    <submittedName>
        <fullName evidence="4">SDR family oxidoreductase</fullName>
    </submittedName>
</protein>
<dbReference type="InterPro" id="IPR036291">
    <property type="entry name" value="NAD(P)-bd_dom_sf"/>
</dbReference>
<reference evidence="4 5" key="1">
    <citation type="journal article" date="2019" name="Int. J. Syst. Evol. Microbiol.">
        <title>The Global Catalogue of Microorganisms (GCM) 10K type strain sequencing project: providing services to taxonomists for standard genome sequencing and annotation.</title>
        <authorList>
            <consortium name="The Broad Institute Genomics Platform"/>
            <consortium name="The Broad Institute Genome Sequencing Center for Infectious Disease"/>
            <person name="Wu L."/>
            <person name="Ma J."/>
        </authorList>
    </citation>
    <scope>NUCLEOTIDE SEQUENCE [LARGE SCALE GENOMIC DNA]</scope>
    <source>
        <strain evidence="4 5">JCM 14046</strain>
    </source>
</reference>
<evidence type="ECO:0000313" key="5">
    <source>
        <dbReference type="Proteomes" id="UP001501612"/>
    </source>
</evidence>
<feature type="domain" description="Ketoreductase" evidence="3">
    <location>
        <begin position="5"/>
        <end position="187"/>
    </location>
</feature>
<evidence type="ECO:0000313" key="4">
    <source>
        <dbReference type="EMBL" id="GAA1915267.1"/>
    </source>
</evidence>
<sequence>MAAPGVALVTGASRGLGAEIAVALAGAGHPVALGYRTGHEAAETVVARIVGAGGRAVALAADVTDPDGVRDLVAGTQAALGPVEILVVNATGPQPPSPAETLTWAQVEPMLDYFVRSPVLLMEAVVPGMVARGSGRIVHVGSEVAASVPPGTAAYVAAKSAQLGLARASARDLGRHGITVNTVAPGWVPVERHVDSDPADVAAYVADVPLGRHGTPAEVAAAVVHLASPAAAFVNGAVLHVNGGRTLG</sequence>
<dbReference type="RefSeq" id="WP_344005888.1">
    <property type="nucleotide sequence ID" value="NZ_BAAAMY010000004.1"/>
</dbReference>
<dbReference type="Pfam" id="PF13561">
    <property type="entry name" value="adh_short_C2"/>
    <property type="match status" value="1"/>
</dbReference>
<name>A0ABN2P9V9_9ACTN</name>
<organism evidence="4 5">
    <name type="scientific">Nocardioides lentus</name>
    <dbReference type="NCBI Taxonomy" id="338077"/>
    <lineage>
        <taxon>Bacteria</taxon>
        <taxon>Bacillati</taxon>
        <taxon>Actinomycetota</taxon>
        <taxon>Actinomycetes</taxon>
        <taxon>Propionibacteriales</taxon>
        <taxon>Nocardioidaceae</taxon>
        <taxon>Nocardioides</taxon>
    </lineage>
</organism>
<dbReference type="SUPFAM" id="SSF51735">
    <property type="entry name" value="NAD(P)-binding Rossmann-fold domains"/>
    <property type="match status" value="1"/>
</dbReference>
<dbReference type="PANTHER" id="PTHR43639:SF1">
    <property type="entry name" value="SHORT-CHAIN DEHYDROGENASE_REDUCTASE FAMILY PROTEIN"/>
    <property type="match status" value="1"/>
</dbReference>
<evidence type="ECO:0000256" key="1">
    <source>
        <dbReference type="ARBA" id="ARBA00006484"/>
    </source>
</evidence>
<dbReference type="InterPro" id="IPR002347">
    <property type="entry name" value="SDR_fam"/>
</dbReference>
<keyword evidence="2" id="KW-0560">Oxidoreductase</keyword>
<dbReference type="SMART" id="SM00822">
    <property type="entry name" value="PKS_KR"/>
    <property type="match status" value="1"/>
</dbReference>
<comment type="caution">
    <text evidence="4">The sequence shown here is derived from an EMBL/GenBank/DDBJ whole genome shotgun (WGS) entry which is preliminary data.</text>
</comment>
<dbReference type="PANTHER" id="PTHR43639">
    <property type="entry name" value="OXIDOREDUCTASE, SHORT-CHAIN DEHYDROGENASE/REDUCTASE FAMILY (AFU_ORTHOLOGUE AFUA_5G02870)"/>
    <property type="match status" value="1"/>
</dbReference>
<keyword evidence="5" id="KW-1185">Reference proteome</keyword>
<dbReference type="Gene3D" id="3.40.50.720">
    <property type="entry name" value="NAD(P)-binding Rossmann-like Domain"/>
    <property type="match status" value="1"/>
</dbReference>
<evidence type="ECO:0000259" key="3">
    <source>
        <dbReference type="SMART" id="SM00822"/>
    </source>
</evidence>
<evidence type="ECO:0000256" key="2">
    <source>
        <dbReference type="ARBA" id="ARBA00023002"/>
    </source>
</evidence>
<comment type="similarity">
    <text evidence="1">Belongs to the short-chain dehydrogenases/reductases (SDR) family.</text>
</comment>
<dbReference type="EMBL" id="BAAAMY010000004">
    <property type="protein sequence ID" value="GAA1915267.1"/>
    <property type="molecule type" value="Genomic_DNA"/>
</dbReference>
<dbReference type="PRINTS" id="PR00081">
    <property type="entry name" value="GDHRDH"/>
</dbReference>